<feature type="chain" id="PRO_5025672130" description="Secreted protein" evidence="1">
    <location>
        <begin position="29"/>
        <end position="99"/>
    </location>
</feature>
<evidence type="ECO:0008006" key="4">
    <source>
        <dbReference type="Google" id="ProtNLM"/>
    </source>
</evidence>
<dbReference type="Proteomes" id="UP000800096">
    <property type="component" value="Unassembled WGS sequence"/>
</dbReference>
<gene>
    <name evidence="2" type="ORF">BDU57DRAFT_192852</name>
</gene>
<dbReference type="AlphaFoldDB" id="A0A6A5QS98"/>
<proteinExistence type="predicted"/>
<evidence type="ECO:0000256" key="1">
    <source>
        <dbReference type="SAM" id="SignalP"/>
    </source>
</evidence>
<reference evidence="2" key="1">
    <citation type="journal article" date="2020" name="Stud. Mycol.">
        <title>101 Dothideomycetes genomes: a test case for predicting lifestyles and emergence of pathogens.</title>
        <authorList>
            <person name="Haridas S."/>
            <person name="Albert R."/>
            <person name="Binder M."/>
            <person name="Bloem J."/>
            <person name="Labutti K."/>
            <person name="Salamov A."/>
            <person name="Andreopoulos B."/>
            <person name="Baker S."/>
            <person name="Barry K."/>
            <person name="Bills G."/>
            <person name="Bluhm B."/>
            <person name="Cannon C."/>
            <person name="Castanera R."/>
            <person name="Culley D."/>
            <person name="Daum C."/>
            <person name="Ezra D."/>
            <person name="Gonzalez J."/>
            <person name="Henrissat B."/>
            <person name="Kuo A."/>
            <person name="Liang C."/>
            <person name="Lipzen A."/>
            <person name="Lutzoni F."/>
            <person name="Magnuson J."/>
            <person name="Mondo S."/>
            <person name="Nolan M."/>
            <person name="Ohm R."/>
            <person name="Pangilinan J."/>
            <person name="Park H.-J."/>
            <person name="Ramirez L."/>
            <person name="Alfaro M."/>
            <person name="Sun H."/>
            <person name="Tritt A."/>
            <person name="Yoshinaga Y."/>
            <person name="Zwiers L.-H."/>
            <person name="Turgeon B."/>
            <person name="Goodwin S."/>
            <person name="Spatafora J."/>
            <person name="Crous P."/>
            <person name="Grigoriev I."/>
        </authorList>
    </citation>
    <scope>NUCLEOTIDE SEQUENCE</scope>
    <source>
        <strain evidence="2">HMLAC05119</strain>
    </source>
</reference>
<keyword evidence="3" id="KW-1185">Reference proteome</keyword>
<dbReference type="EMBL" id="ML979134">
    <property type="protein sequence ID" value="KAF1918249.1"/>
    <property type="molecule type" value="Genomic_DNA"/>
</dbReference>
<accession>A0A6A5QS98</accession>
<keyword evidence="1" id="KW-0732">Signal</keyword>
<evidence type="ECO:0000313" key="2">
    <source>
        <dbReference type="EMBL" id="KAF1918249.1"/>
    </source>
</evidence>
<feature type="signal peptide" evidence="1">
    <location>
        <begin position="1"/>
        <end position="28"/>
    </location>
</feature>
<name>A0A6A5QS98_AMPQU</name>
<sequence length="99" mass="11249">MRGQSLLPSKTSLLYHLLMLFSTAQAFALHITTHYHVPRYHPRSHQFRTRSLPTYHHFTHCYACGAGLGTAPCMHTQAEKREKREGGEGGVYTTYASGW</sequence>
<evidence type="ECO:0000313" key="3">
    <source>
        <dbReference type="Proteomes" id="UP000800096"/>
    </source>
</evidence>
<protein>
    <recommendedName>
        <fullName evidence="4">Secreted protein</fullName>
    </recommendedName>
</protein>
<organism evidence="2 3">
    <name type="scientific">Ampelomyces quisqualis</name>
    <name type="common">Powdery mildew agent</name>
    <dbReference type="NCBI Taxonomy" id="50730"/>
    <lineage>
        <taxon>Eukaryota</taxon>
        <taxon>Fungi</taxon>
        <taxon>Dikarya</taxon>
        <taxon>Ascomycota</taxon>
        <taxon>Pezizomycotina</taxon>
        <taxon>Dothideomycetes</taxon>
        <taxon>Pleosporomycetidae</taxon>
        <taxon>Pleosporales</taxon>
        <taxon>Pleosporineae</taxon>
        <taxon>Phaeosphaeriaceae</taxon>
        <taxon>Ampelomyces</taxon>
    </lineage>
</organism>